<comment type="caution">
    <text evidence="9">The sequence shown here is derived from an EMBL/GenBank/DDBJ whole genome shotgun (WGS) entry which is preliminary data.</text>
</comment>
<feature type="region of interest" description="Disordered" evidence="7">
    <location>
        <begin position="98"/>
        <end position="121"/>
    </location>
</feature>
<feature type="compositionally biased region" description="Polar residues" evidence="7">
    <location>
        <begin position="1"/>
        <end position="25"/>
    </location>
</feature>
<dbReference type="OrthoDB" id="154356at2759"/>
<dbReference type="AlphaFoldDB" id="A0A8H6Z4P0"/>
<dbReference type="GO" id="GO:1990841">
    <property type="term" value="F:promoter-specific chromatin binding"/>
    <property type="evidence" value="ECO:0007669"/>
    <property type="project" value="TreeGrafter"/>
</dbReference>
<feature type="region of interest" description="Disordered" evidence="7">
    <location>
        <begin position="1"/>
        <end position="31"/>
    </location>
</feature>
<evidence type="ECO:0000256" key="7">
    <source>
        <dbReference type="SAM" id="MobiDB-lite"/>
    </source>
</evidence>
<feature type="compositionally biased region" description="Polar residues" evidence="7">
    <location>
        <begin position="98"/>
        <end position="116"/>
    </location>
</feature>
<dbReference type="CDD" id="cd07982">
    <property type="entry name" value="HFD_TAF10"/>
    <property type="match status" value="1"/>
</dbReference>
<sequence length="497" mass="54662">MSSSSQPAYPIGQSDNPSQPQQSRQAAEEARKDRTLAEFMLMLDDYEPLIPNEVTDYYLQRVGFECEDVRLKRLLSLAAQKFVSDIAADAYQHARIRTNAQGGRTRTNQPFAGPNSNKDKTRTTLTMEDLSAALSEYGINARKPEFYFCLVAPAMPPCDEQITVHFERATLPFSWDDLPPPSPPDASVSPPSPPTSWLSARDMKLFGSQPLTSTSEIGLARCKDCDKPILRSFMAEHAVNCATIRSGDITDPKKGSKKRKASPSPSDPSLPPKKKLKPTTKVTKGRMKGPVDYDQQCGVINDKNLPCSRSLTCKSHSMGAKRAVEGRSRKYDDLLLEWQRAHNPNFVEPVKRETKAEKKEKKEKEKLERKKLAEETAVALGVDPATLKKQGVPGPKKGSKKASAAVRMAVGDDNAENLDDLDSEAEMDDLVQAVRDATTRGVISVPLAVPCDAGTWFVQRRERLRCCRDLLVGALSNSNGNLGMGMGVRGTLSLAGR</sequence>
<gene>
    <name evidence="9" type="ORF">MSAN_00709100</name>
</gene>
<dbReference type="EMBL" id="JACAZH010000004">
    <property type="protein sequence ID" value="KAF7370757.1"/>
    <property type="molecule type" value="Genomic_DNA"/>
</dbReference>
<feature type="compositionally biased region" description="Basic residues" evidence="7">
    <location>
        <begin position="272"/>
        <end position="287"/>
    </location>
</feature>
<dbReference type="Proteomes" id="UP000623467">
    <property type="component" value="Unassembled WGS sequence"/>
</dbReference>
<feature type="coiled-coil region" evidence="6">
    <location>
        <begin position="350"/>
        <end position="377"/>
    </location>
</feature>
<keyword evidence="4" id="KW-0539">Nucleus</keyword>
<feature type="region of interest" description="Disordered" evidence="7">
    <location>
        <begin position="246"/>
        <end position="289"/>
    </location>
</feature>
<evidence type="ECO:0000256" key="2">
    <source>
        <dbReference type="ARBA" id="ARBA00023015"/>
    </source>
</evidence>
<protein>
    <submittedName>
        <fullName evidence="9">SCA7 domain-containing protein</fullName>
    </submittedName>
</protein>
<reference evidence="9" key="1">
    <citation type="submission" date="2020-05" db="EMBL/GenBank/DDBJ databases">
        <title>Mycena genomes resolve the evolution of fungal bioluminescence.</title>
        <authorList>
            <person name="Tsai I.J."/>
        </authorList>
    </citation>
    <scope>NUCLEOTIDE SEQUENCE</scope>
    <source>
        <strain evidence="9">160909Yilan</strain>
    </source>
</reference>
<dbReference type="Gene3D" id="6.10.140.1270">
    <property type="match status" value="1"/>
</dbReference>
<dbReference type="PANTHER" id="PTHR21242:SF0">
    <property type="entry name" value="TRANSCRIPTION INITIATION FACTOR TFIID SUBUNIT 10"/>
    <property type="match status" value="1"/>
</dbReference>
<keyword evidence="3" id="KW-0804">Transcription</keyword>
<feature type="compositionally biased region" description="Pro residues" evidence="7">
    <location>
        <begin position="178"/>
        <end position="194"/>
    </location>
</feature>
<evidence type="ECO:0000256" key="5">
    <source>
        <dbReference type="ARBA" id="ARBA00025730"/>
    </source>
</evidence>
<feature type="domain" description="SCA7" evidence="8">
    <location>
        <begin position="284"/>
        <end position="350"/>
    </location>
</feature>
<proteinExistence type="inferred from homology"/>
<evidence type="ECO:0000256" key="4">
    <source>
        <dbReference type="ARBA" id="ARBA00023242"/>
    </source>
</evidence>
<comment type="subcellular location">
    <subcellularLocation>
        <location evidence="1">Nucleus</location>
    </subcellularLocation>
</comment>
<dbReference type="GO" id="GO:0006367">
    <property type="term" value="P:transcription initiation at RNA polymerase II promoter"/>
    <property type="evidence" value="ECO:0007669"/>
    <property type="project" value="TreeGrafter"/>
</dbReference>
<evidence type="ECO:0000313" key="9">
    <source>
        <dbReference type="EMBL" id="KAF7370757.1"/>
    </source>
</evidence>
<dbReference type="InterPro" id="IPR003923">
    <property type="entry name" value="TAF10"/>
</dbReference>
<dbReference type="Pfam" id="PF03540">
    <property type="entry name" value="TAF10"/>
    <property type="match status" value="1"/>
</dbReference>
<organism evidence="9 10">
    <name type="scientific">Mycena sanguinolenta</name>
    <dbReference type="NCBI Taxonomy" id="230812"/>
    <lineage>
        <taxon>Eukaryota</taxon>
        <taxon>Fungi</taxon>
        <taxon>Dikarya</taxon>
        <taxon>Basidiomycota</taxon>
        <taxon>Agaricomycotina</taxon>
        <taxon>Agaricomycetes</taxon>
        <taxon>Agaricomycetidae</taxon>
        <taxon>Agaricales</taxon>
        <taxon>Marasmiineae</taxon>
        <taxon>Mycenaceae</taxon>
        <taxon>Mycena</taxon>
    </lineage>
</organism>
<dbReference type="InterPro" id="IPR013243">
    <property type="entry name" value="SCA7_dom"/>
</dbReference>
<dbReference type="PANTHER" id="PTHR21242">
    <property type="entry name" value="TRANSCRIPTION INITIATION FACTOR TFIID SUBUNIT 10"/>
    <property type="match status" value="1"/>
</dbReference>
<evidence type="ECO:0000256" key="1">
    <source>
        <dbReference type="ARBA" id="ARBA00004123"/>
    </source>
</evidence>
<dbReference type="GO" id="GO:0000124">
    <property type="term" value="C:SAGA complex"/>
    <property type="evidence" value="ECO:0007669"/>
    <property type="project" value="TreeGrafter"/>
</dbReference>
<comment type="similarity">
    <text evidence="5">Belongs to the TAF10 family.</text>
</comment>
<evidence type="ECO:0000256" key="3">
    <source>
        <dbReference type="ARBA" id="ARBA00023163"/>
    </source>
</evidence>
<dbReference type="GO" id="GO:0005669">
    <property type="term" value="C:transcription factor TFIID complex"/>
    <property type="evidence" value="ECO:0007669"/>
    <property type="project" value="TreeGrafter"/>
</dbReference>
<evidence type="ECO:0000256" key="6">
    <source>
        <dbReference type="SAM" id="Coils"/>
    </source>
</evidence>
<accession>A0A8H6Z4P0</accession>
<keyword evidence="6" id="KW-0175">Coiled coil</keyword>
<name>A0A8H6Z4P0_9AGAR</name>
<keyword evidence="10" id="KW-1185">Reference proteome</keyword>
<keyword evidence="2" id="KW-0805">Transcription regulation</keyword>
<evidence type="ECO:0000313" key="10">
    <source>
        <dbReference type="Proteomes" id="UP000623467"/>
    </source>
</evidence>
<evidence type="ECO:0000259" key="8">
    <source>
        <dbReference type="PROSITE" id="PS51505"/>
    </source>
</evidence>
<dbReference type="PROSITE" id="PS51505">
    <property type="entry name" value="SCA7"/>
    <property type="match status" value="1"/>
</dbReference>
<dbReference type="GO" id="GO:0016251">
    <property type="term" value="F:RNA polymerase II general transcription initiation factor activity"/>
    <property type="evidence" value="ECO:0007669"/>
    <property type="project" value="TreeGrafter"/>
</dbReference>
<dbReference type="Pfam" id="PF08313">
    <property type="entry name" value="SCA7"/>
    <property type="match status" value="1"/>
</dbReference>
<feature type="region of interest" description="Disordered" evidence="7">
    <location>
        <begin position="175"/>
        <end position="196"/>
    </location>
</feature>
<dbReference type="PRINTS" id="PR01443">
    <property type="entry name" value="TFIID30KDSUB"/>
</dbReference>